<dbReference type="SUPFAM" id="SSF52540">
    <property type="entry name" value="P-loop containing nucleoside triphosphate hydrolases"/>
    <property type="match status" value="1"/>
</dbReference>
<dbReference type="RefSeq" id="WP_377905268.1">
    <property type="nucleotide sequence ID" value="NZ_JBHRZS010000006.1"/>
</dbReference>
<organism evidence="6 7">
    <name type="scientific">Algoriphagus namhaensis</name>
    <dbReference type="NCBI Taxonomy" id="915353"/>
    <lineage>
        <taxon>Bacteria</taxon>
        <taxon>Pseudomonadati</taxon>
        <taxon>Bacteroidota</taxon>
        <taxon>Cytophagia</taxon>
        <taxon>Cytophagales</taxon>
        <taxon>Cyclobacteriaceae</taxon>
        <taxon>Algoriphagus</taxon>
    </lineage>
</organism>
<evidence type="ECO:0000256" key="2">
    <source>
        <dbReference type="ARBA" id="ARBA00022840"/>
    </source>
</evidence>
<dbReference type="PANTHER" id="PTHR11361">
    <property type="entry name" value="DNA MISMATCH REPAIR PROTEIN MUTS FAMILY MEMBER"/>
    <property type="match status" value="1"/>
</dbReference>
<evidence type="ECO:0000313" key="7">
    <source>
        <dbReference type="Proteomes" id="UP001595805"/>
    </source>
</evidence>
<feature type="transmembrane region" description="Helical" evidence="4">
    <location>
        <begin position="316"/>
        <end position="338"/>
    </location>
</feature>
<keyword evidence="2" id="KW-0067">ATP-binding</keyword>
<dbReference type="InterPro" id="IPR045076">
    <property type="entry name" value="MutS"/>
</dbReference>
<dbReference type="InterPro" id="IPR000432">
    <property type="entry name" value="DNA_mismatch_repair_MutS_C"/>
</dbReference>
<dbReference type="SMART" id="SM00534">
    <property type="entry name" value="MUTSac"/>
    <property type="match status" value="1"/>
</dbReference>
<comment type="caution">
    <text evidence="6">The sequence shown here is derived from an EMBL/GenBank/DDBJ whole genome shotgun (WGS) entry which is preliminary data.</text>
</comment>
<reference evidence="7" key="1">
    <citation type="journal article" date="2019" name="Int. J. Syst. Evol. Microbiol.">
        <title>The Global Catalogue of Microorganisms (GCM) 10K type strain sequencing project: providing services to taxonomists for standard genome sequencing and annotation.</title>
        <authorList>
            <consortium name="The Broad Institute Genomics Platform"/>
            <consortium name="The Broad Institute Genome Sequencing Center for Infectious Disease"/>
            <person name="Wu L."/>
            <person name="Ma J."/>
        </authorList>
    </citation>
    <scope>NUCLEOTIDE SEQUENCE [LARGE SCALE GENOMIC DNA]</scope>
    <source>
        <strain evidence="7">CCUG 60523</strain>
    </source>
</reference>
<feature type="transmembrane region" description="Helical" evidence="4">
    <location>
        <begin position="26"/>
        <end position="44"/>
    </location>
</feature>
<evidence type="ECO:0000256" key="4">
    <source>
        <dbReference type="SAM" id="Phobius"/>
    </source>
</evidence>
<keyword evidence="4" id="KW-1133">Transmembrane helix</keyword>
<dbReference type="PANTHER" id="PTHR11361:SF99">
    <property type="entry name" value="DNA MISMATCH REPAIR PROTEIN"/>
    <property type="match status" value="1"/>
</dbReference>
<dbReference type="Pfam" id="PF00488">
    <property type="entry name" value="MutS_V"/>
    <property type="match status" value="1"/>
</dbReference>
<proteinExistence type="predicted"/>
<evidence type="ECO:0000313" key="6">
    <source>
        <dbReference type="EMBL" id="MFC3880159.1"/>
    </source>
</evidence>
<protein>
    <submittedName>
        <fullName evidence="6">DNA mismatch repair protein</fullName>
    </submittedName>
</protein>
<keyword evidence="4" id="KW-0812">Transmembrane</keyword>
<sequence>MSKFDFSVDRLDDKLKALKSKNTNISLLRIVVFFGLIGTGVLFLSEHAVWGLVLAFLAWAFVRLINVYNFHKDQEAIYLGLRKLNDEIQAQKLRQLQDLDPGVEFLDKKHPFANDLDLFGEHSLFQLINHTVSEEGKGKLAEQLKSDFDLEEAAKKREAIDELAQKNDFLAAMGSIGKAFYKEGNPSGWQGWLGTEEKIKSWIWPFAILGPVGGLGLSVAVYLGFLPASFLGIWILLGLGFLGAVFSALKKAGDEIPSREELKTYRYWMEVLDGQTFQSETLRAAIEPLQVESEKAYKLLAQLDSFGLWVQNRINILYIPVNLLFWTDLLLYLRLIAWKNRFGKQLASFPDALSSWEVWYSLGIFQSELGAQGEVSAVEKGISGTAISHPLLSPEVAIPNDFLQSKDDQVILLTGANMSGKTTFMRTLGVNCVLTNLGLRPFAKAFGFANFQLYTSMRNSDNLGESVSSFYAELSRIKQLIDRAEKGEEIFFLLDEILKGTNTEDRIAGSEALIRQVLETEAMGIISTHDIELAELEKRIPAVRNYSFHSEVLDQTINFDYKIKNGPCPSFNAHKLMELMGIRFRG</sequence>
<name>A0ABV8AR29_9BACT</name>
<evidence type="ECO:0000259" key="5">
    <source>
        <dbReference type="SMART" id="SM00534"/>
    </source>
</evidence>
<evidence type="ECO:0000256" key="3">
    <source>
        <dbReference type="ARBA" id="ARBA00023125"/>
    </source>
</evidence>
<dbReference type="EMBL" id="JBHRZS010000006">
    <property type="protein sequence ID" value="MFC3880159.1"/>
    <property type="molecule type" value="Genomic_DNA"/>
</dbReference>
<evidence type="ECO:0000256" key="1">
    <source>
        <dbReference type="ARBA" id="ARBA00022741"/>
    </source>
</evidence>
<dbReference type="Gene3D" id="3.40.50.300">
    <property type="entry name" value="P-loop containing nucleotide triphosphate hydrolases"/>
    <property type="match status" value="1"/>
</dbReference>
<feature type="transmembrane region" description="Helical" evidence="4">
    <location>
        <begin position="202"/>
        <end position="225"/>
    </location>
</feature>
<gene>
    <name evidence="6" type="ORF">ACFOSV_08225</name>
</gene>
<dbReference type="InterPro" id="IPR027417">
    <property type="entry name" value="P-loop_NTPase"/>
</dbReference>
<keyword evidence="7" id="KW-1185">Reference proteome</keyword>
<keyword evidence="1" id="KW-0547">Nucleotide-binding</keyword>
<feature type="transmembrane region" description="Helical" evidence="4">
    <location>
        <begin position="50"/>
        <end position="68"/>
    </location>
</feature>
<keyword evidence="3" id="KW-0238">DNA-binding</keyword>
<keyword evidence="4" id="KW-0472">Membrane</keyword>
<feature type="transmembrane region" description="Helical" evidence="4">
    <location>
        <begin position="231"/>
        <end position="249"/>
    </location>
</feature>
<accession>A0ABV8AR29</accession>
<dbReference type="Proteomes" id="UP001595805">
    <property type="component" value="Unassembled WGS sequence"/>
</dbReference>
<feature type="domain" description="DNA mismatch repair proteins mutS family" evidence="5">
    <location>
        <begin position="408"/>
        <end position="586"/>
    </location>
</feature>